<dbReference type="Pfam" id="PF14899">
    <property type="entry name" value="DUF4492"/>
    <property type="match status" value="1"/>
</dbReference>
<keyword evidence="1" id="KW-1133">Transmembrane helix</keyword>
<evidence type="ECO:0000256" key="1">
    <source>
        <dbReference type="SAM" id="Phobius"/>
    </source>
</evidence>
<protein>
    <recommendedName>
        <fullName evidence="4">DUF4492 domain-containing protein</fullName>
    </recommendedName>
</protein>
<dbReference type="EMBL" id="AP024233">
    <property type="protein sequence ID" value="BCO10595.1"/>
    <property type="molecule type" value="Genomic_DNA"/>
</dbReference>
<keyword evidence="1" id="KW-0812">Transmembrane</keyword>
<dbReference type="AlphaFoldDB" id="A0A915UBD5"/>
<name>A0A915UBD5_9BACT</name>
<feature type="transmembrane region" description="Helical" evidence="1">
    <location>
        <begin position="33"/>
        <end position="52"/>
    </location>
</feature>
<keyword evidence="1" id="KW-0472">Membrane</keyword>
<dbReference type="Proteomes" id="UP001063350">
    <property type="component" value="Chromosome"/>
</dbReference>
<reference evidence="2" key="1">
    <citation type="submission" date="2020-12" db="EMBL/GenBank/DDBJ databases">
        <title>Desulfobium dissulfuricans gen. nov., sp. nov., a novel mesophilic, sulfate-reducing bacterium isolated from a deep-sea hydrothermal vent.</title>
        <authorList>
            <person name="Hashimoto Y."/>
            <person name="Tame A."/>
            <person name="Sawayama S."/>
            <person name="Miyazaki J."/>
            <person name="Takai K."/>
            <person name="Nakagawa S."/>
        </authorList>
    </citation>
    <scope>NUCLEOTIDE SEQUENCE</scope>
    <source>
        <strain evidence="2">GF1</strain>
    </source>
</reference>
<gene>
    <name evidence="2" type="ORF">GF1_29710</name>
</gene>
<sequence length="87" mass="10343">MEPQLAMEQPGIITRIIRFYMDGFRSMTLGRTLWKVIIIKLIIMFGVLKLFFFQDFLESRFATDEERAGYVLEQITRPVQSQPNVRR</sequence>
<proteinExistence type="predicted"/>
<dbReference type="KEGG" id="ddu:GF1_29710"/>
<keyword evidence="3" id="KW-1185">Reference proteome</keyword>
<evidence type="ECO:0000313" key="2">
    <source>
        <dbReference type="EMBL" id="BCO10595.1"/>
    </source>
</evidence>
<evidence type="ECO:0008006" key="4">
    <source>
        <dbReference type="Google" id="ProtNLM"/>
    </source>
</evidence>
<dbReference type="InterPro" id="IPR027853">
    <property type="entry name" value="DUF4492"/>
</dbReference>
<dbReference type="RefSeq" id="WP_267927321.1">
    <property type="nucleotide sequence ID" value="NZ_AP024233.1"/>
</dbReference>
<evidence type="ECO:0000313" key="3">
    <source>
        <dbReference type="Proteomes" id="UP001063350"/>
    </source>
</evidence>
<organism evidence="2 3">
    <name type="scientific">Desulfolithobacter dissulfuricans</name>
    <dbReference type="NCBI Taxonomy" id="2795293"/>
    <lineage>
        <taxon>Bacteria</taxon>
        <taxon>Pseudomonadati</taxon>
        <taxon>Thermodesulfobacteriota</taxon>
        <taxon>Desulfobulbia</taxon>
        <taxon>Desulfobulbales</taxon>
        <taxon>Desulfobulbaceae</taxon>
        <taxon>Desulfolithobacter</taxon>
    </lineage>
</organism>
<accession>A0A915UBD5</accession>